<reference evidence="2 3" key="1">
    <citation type="submission" date="2017-02" db="EMBL/GenBank/DDBJ databases">
        <authorList>
            <person name="Peterson S.W."/>
        </authorList>
    </citation>
    <scope>NUCLEOTIDE SEQUENCE [LARGE SCALE GENOMIC DNA]</scope>
    <source>
        <strain evidence="2 3">LMG 22410</strain>
    </source>
</reference>
<dbReference type="OrthoDB" id="5115904at2"/>
<dbReference type="PROSITE" id="PS51257">
    <property type="entry name" value="PROKAR_LIPOPROTEIN"/>
    <property type="match status" value="1"/>
</dbReference>
<dbReference type="Proteomes" id="UP000195787">
    <property type="component" value="Unassembled WGS sequence"/>
</dbReference>
<keyword evidence="1" id="KW-0732">Signal</keyword>
<organism evidence="2 3">
    <name type="scientific">Agrococcus casei LMG 22410</name>
    <dbReference type="NCBI Taxonomy" id="1255656"/>
    <lineage>
        <taxon>Bacteria</taxon>
        <taxon>Bacillati</taxon>
        <taxon>Actinomycetota</taxon>
        <taxon>Actinomycetes</taxon>
        <taxon>Micrococcales</taxon>
        <taxon>Microbacteriaceae</taxon>
        <taxon>Agrococcus</taxon>
    </lineage>
</organism>
<evidence type="ECO:0000313" key="2">
    <source>
        <dbReference type="EMBL" id="SJM67525.1"/>
    </source>
</evidence>
<dbReference type="GeneID" id="303173934"/>
<protein>
    <recommendedName>
        <fullName evidence="4">Lipoprotein</fullName>
    </recommendedName>
</protein>
<feature type="chain" id="PRO_5013204217" description="Lipoprotein" evidence="1">
    <location>
        <begin position="30"/>
        <end position="319"/>
    </location>
</feature>
<dbReference type="AlphaFoldDB" id="A0A1R4GHH3"/>
<name>A0A1R4GHH3_9MICO</name>
<evidence type="ECO:0000313" key="3">
    <source>
        <dbReference type="Proteomes" id="UP000195787"/>
    </source>
</evidence>
<dbReference type="RefSeq" id="WP_086992784.1">
    <property type="nucleotide sequence ID" value="NZ_FUHU01000044.1"/>
</dbReference>
<gene>
    <name evidence="2" type="ORF">CZ674_12020</name>
</gene>
<evidence type="ECO:0000256" key="1">
    <source>
        <dbReference type="SAM" id="SignalP"/>
    </source>
</evidence>
<evidence type="ECO:0008006" key="4">
    <source>
        <dbReference type="Google" id="ProtNLM"/>
    </source>
</evidence>
<sequence length="319" mass="32953">MRRTTTMTTIAALGGTALLLAGCSGGSDASAGTDETGGEAAANVFEFQVNGIEPAEEIAVRVPDDLREAMGSEADGLVLNGFTVRAHDVEGAEFCAAELNLDWADGQPSGFIENNTEDLARAEGEQQLLDATGESSLDSLARTLDEVYSSAGVLGDDYSSIGQDSWDDIRTGLAEKGEGYSIFSEYATVPDTLTGQEMIDTFLDTSAENSGLDESSAVATLLGQDSSDATSIDEFDPNATEEGTFVAADHSSAIVVGDCAASATDPDNAFEVGLGSVDSDGEASSIAEVQLSVMTDGTVGVAGEVEGYMRDANENWIKG</sequence>
<feature type="signal peptide" evidence="1">
    <location>
        <begin position="1"/>
        <end position="29"/>
    </location>
</feature>
<proteinExistence type="predicted"/>
<accession>A0A1R4GHH3</accession>
<dbReference type="EMBL" id="FUHU01000044">
    <property type="protein sequence ID" value="SJM67525.1"/>
    <property type="molecule type" value="Genomic_DNA"/>
</dbReference>
<keyword evidence="3" id="KW-1185">Reference proteome</keyword>